<dbReference type="InterPro" id="IPR006683">
    <property type="entry name" value="Thioestr_dom"/>
</dbReference>
<comment type="similarity">
    <text evidence="1">Belongs to the thioesterase PaaI family.</text>
</comment>
<dbReference type="Gene3D" id="3.10.129.10">
    <property type="entry name" value="Hotdog Thioesterase"/>
    <property type="match status" value="1"/>
</dbReference>
<dbReference type="NCBIfam" id="TIGR00369">
    <property type="entry name" value="unchar_dom_1"/>
    <property type="match status" value="1"/>
</dbReference>
<dbReference type="SUPFAM" id="SSF54637">
    <property type="entry name" value="Thioesterase/thiol ester dehydrase-isomerase"/>
    <property type="match status" value="1"/>
</dbReference>
<name>A0A917BD45_HALAA</name>
<evidence type="ECO:0000256" key="1">
    <source>
        <dbReference type="ARBA" id="ARBA00008324"/>
    </source>
</evidence>
<dbReference type="GO" id="GO:0061522">
    <property type="term" value="F:1,4-dihydroxy-2-naphthoyl-CoA thioesterase activity"/>
    <property type="evidence" value="ECO:0007669"/>
    <property type="project" value="TreeGrafter"/>
</dbReference>
<dbReference type="Pfam" id="PF03061">
    <property type="entry name" value="4HBT"/>
    <property type="match status" value="1"/>
</dbReference>
<proteinExistence type="inferred from homology"/>
<keyword evidence="5" id="KW-1185">Reference proteome</keyword>
<keyword evidence="2" id="KW-0378">Hydrolase</keyword>
<dbReference type="EMBL" id="BMEL01000004">
    <property type="protein sequence ID" value="GGF32873.1"/>
    <property type="molecule type" value="Genomic_DNA"/>
</dbReference>
<sequence length="131" mass="14275">MDVSMKNTLMETLGIEVVEAAPDKVILKMPVDERTHQPMGYLHGGATVALAESAASIAGFLNINPKTHQVFGIEINANHIKSIQTGYVYGTAEPFHIGKRTMVWEIKIADEKNDLISISRCTVGVVPLKNS</sequence>
<accession>A0A917BD45</accession>
<dbReference type="InterPro" id="IPR003736">
    <property type="entry name" value="PAAI_dom"/>
</dbReference>
<dbReference type="InterPro" id="IPR029069">
    <property type="entry name" value="HotDog_dom_sf"/>
</dbReference>
<feature type="domain" description="Thioesterase" evidence="3">
    <location>
        <begin position="39"/>
        <end position="115"/>
    </location>
</feature>
<dbReference type="PANTHER" id="PTHR43240">
    <property type="entry name" value="1,4-DIHYDROXY-2-NAPHTHOYL-COA THIOESTERASE 1"/>
    <property type="match status" value="1"/>
</dbReference>
<protein>
    <submittedName>
        <fullName evidence="4">Esterase</fullName>
    </submittedName>
</protein>
<dbReference type="GO" id="GO:0005829">
    <property type="term" value="C:cytosol"/>
    <property type="evidence" value="ECO:0007669"/>
    <property type="project" value="TreeGrafter"/>
</dbReference>
<dbReference type="AlphaFoldDB" id="A0A917BD45"/>
<gene>
    <name evidence="4" type="ORF">GCM10010954_35060</name>
</gene>
<comment type="caution">
    <text evidence="4">The sequence shown here is derived from an EMBL/GenBank/DDBJ whole genome shotgun (WGS) entry which is preliminary data.</text>
</comment>
<dbReference type="Proteomes" id="UP000660110">
    <property type="component" value="Unassembled WGS sequence"/>
</dbReference>
<dbReference type="CDD" id="cd03443">
    <property type="entry name" value="PaaI_thioesterase"/>
    <property type="match status" value="1"/>
</dbReference>
<organism evidence="4 5">
    <name type="scientific">Halobacillus andaensis</name>
    <dbReference type="NCBI Taxonomy" id="1176239"/>
    <lineage>
        <taxon>Bacteria</taxon>
        <taxon>Bacillati</taxon>
        <taxon>Bacillota</taxon>
        <taxon>Bacilli</taxon>
        <taxon>Bacillales</taxon>
        <taxon>Bacillaceae</taxon>
        <taxon>Halobacillus</taxon>
    </lineage>
</organism>
<dbReference type="PANTHER" id="PTHR43240:SF5">
    <property type="entry name" value="1,4-DIHYDROXY-2-NAPHTHOYL-COA THIOESTERASE 1"/>
    <property type="match status" value="1"/>
</dbReference>
<evidence type="ECO:0000313" key="5">
    <source>
        <dbReference type="Proteomes" id="UP000660110"/>
    </source>
</evidence>
<reference evidence="4" key="1">
    <citation type="journal article" date="2014" name="Int. J. Syst. Evol. Microbiol.">
        <title>Complete genome sequence of Corynebacterium casei LMG S-19264T (=DSM 44701T), isolated from a smear-ripened cheese.</title>
        <authorList>
            <consortium name="US DOE Joint Genome Institute (JGI-PGF)"/>
            <person name="Walter F."/>
            <person name="Albersmeier A."/>
            <person name="Kalinowski J."/>
            <person name="Ruckert C."/>
        </authorList>
    </citation>
    <scope>NUCLEOTIDE SEQUENCE</scope>
    <source>
        <strain evidence="4">CGMCC 1.12153</strain>
    </source>
</reference>
<evidence type="ECO:0000259" key="3">
    <source>
        <dbReference type="Pfam" id="PF03061"/>
    </source>
</evidence>
<evidence type="ECO:0000256" key="2">
    <source>
        <dbReference type="ARBA" id="ARBA00022801"/>
    </source>
</evidence>
<reference evidence="4" key="2">
    <citation type="submission" date="2020-09" db="EMBL/GenBank/DDBJ databases">
        <authorList>
            <person name="Sun Q."/>
            <person name="Zhou Y."/>
        </authorList>
    </citation>
    <scope>NUCLEOTIDE SEQUENCE</scope>
    <source>
        <strain evidence="4">CGMCC 1.12153</strain>
    </source>
</reference>
<evidence type="ECO:0000313" key="4">
    <source>
        <dbReference type="EMBL" id="GGF32873.1"/>
    </source>
</evidence>
<dbReference type="RefSeq" id="WP_188378802.1">
    <property type="nucleotide sequence ID" value="NZ_BMEL01000004.1"/>
</dbReference>